<keyword evidence="2" id="KW-1185">Reference proteome</keyword>
<organism evidence="1 2">
    <name type="scientific">Dentiscutata erythropus</name>
    <dbReference type="NCBI Taxonomy" id="1348616"/>
    <lineage>
        <taxon>Eukaryota</taxon>
        <taxon>Fungi</taxon>
        <taxon>Fungi incertae sedis</taxon>
        <taxon>Mucoromycota</taxon>
        <taxon>Glomeromycotina</taxon>
        <taxon>Glomeromycetes</taxon>
        <taxon>Diversisporales</taxon>
        <taxon>Gigasporaceae</taxon>
        <taxon>Dentiscutata</taxon>
    </lineage>
</organism>
<proteinExistence type="predicted"/>
<protein>
    <submittedName>
        <fullName evidence="1">2053_t:CDS:1</fullName>
    </submittedName>
</protein>
<comment type="caution">
    <text evidence="1">The sequence shown here is derived from an EMBL/GenBank/DDBJ whole genome shotgun (WGS) entry which is preliminary data.</text>
</comment>
<name>A0A9N9FRK7_9GLOM</name>
<reference evidence="1" key="1">
    <citation type="submission" date="2021-06" db="EMBL/GenBank/DDBJ databases">
        <authorList>
            <person name="Kallberg Y."/>
            <person name="Tangrot J."/>
            <person name="Rosling A."/>
        </authorList>
    </citation>
    <scope>NUCLEOTIDE SEQUENCE</scope>
    <source>
        <strain evidence="1">MA453B</strain>
    </source>
</reference>
<accession>A0A9N9FRK7</accession>
<sequence>MKRPKDLVLCVKAEIGGESVDKKESGDNKFQKAMGKLNDVEGIKSKVVADDDVEMNDKIKGIVNVVIVSLKKVQKFRNEVGGMKWQSVEVTYCDVETGVSESRV</sequence>
<evidence type="ECO:0000313" key="2">
    <source>
        <dbReference type="Proteomes" id="UP000789405"/>
    </source>
</evidence>
<dbReference type="EMBL" id="CAJVPY010002283">
    <property type="protein sequence ID" value="CAG8555032.1"/>
    <property type="molecule type" value="Genomic_DNA"/>
</dbReference>
<gene>
    <name evidence="1" type="ORF">DERYTH_LOCUS5456</name>
</gene>
<evidence type="ECO:0000313" key="1">
    <source>
        <dbReference type="EMBL" id="CAG8555032.1"/>
    </source>
</evidence>
<dbReference type="Proteomes" id="UP000789405">
    <property type="component" value="Unassembled WGS sequence"/>
</dbReference>
<dbReference type="AlphaFoldDB" id="A0A9N9FRK7"/>